<protein>
    <submittedName>
        <fullName evidence="1">Uncharacterized protein</fullName>
    </submittedName>
</protein>
<evidence type="ECO:0000313" key="2">
    <source>
        <dbReference type="Proteomes" id="UP001060215"/>
    </source>
</evidence>
<keyword evidence="2" id="KW-1185">Reference proteome</keyword>
<comment type="caution">
    <text evidence="1">The sequence shown here is derived from an EMBL/GenBank/DDBJ whole genome shotgun (WGS) entry which is preliminary data.</text>
</comment>
<sequence length="99" mass="10990">MGDPSRSGNTTNFYNILGIPKSASLLDVTKAYKTLVMKWHPDKNESSKPEAEDKIRGINEAYRVFVETTAGDAPRQHGENSMAPYQELQVKVSPPQTPL</sequence>
<dbReference type="EMBL" id="CM045760">
    <property type="protein sequence ID" value="KAI8024672.1"/>
    <property type="molecule type" value="Genomic_DNA"/>
</dbReference>
<evidence type="ECO:0000313" key="1">
    <source>
        <dbReference type="EMBL" id="KAI8024672.1"/>
    </source>
</evidence>
<accession>A0ACC0IIG0</accession>
<dbReference type="Proteomes" id="UP001060215">
    <property type="component" value="Chromosome 3"/>
</dbReference>
<reference evidence="1 2" key="1">
    <citation type="journal article" date="2022" name="Plant J.">
        <title>Chromosome-level genome of Camellia lanceoleosa provides a valuable resource for understanding genome evolution and self-incompatibility.</title>
        <authorList>
            <person name="Gong W."/>
            <person name="Xiao S."/>
            <person name="Wang L."/>
            <person name="Liao Z."/>
            <person name="Chang Y."/>
            <person name="Mo W."/>
            <person name="Hu G."/>
            <person name="Li W."/>
            <person name="Zhao G."/>
            <person name="Zhu H."/>
            <person name="Hu X."/>
            <person name="Ji K."/>
            <person name="Xiang X."/>
            <person name="Song Q."/>
            <person name="Yuan D."/>
            <person name="Jin S."/>
            <person name="Zhang L."/>
        </authorList>
    </citation>
    <scope>NUCLEOTIDE SEQUENCE [LARGE SCALE GENOMIC DNA]</scope>
    <source>
        <strain evidence="1">SQ_2022a</strain>
    </source>
</reference>
<proteinExistence type="predicted"/>
<gene>
    <name evidence="1" type="ORF">LOK49_LG02G02850</name>
</gene>
<organism evidence="1 2">
    <name type="scientific">Camellia lanceoleosa</name>
    <dbReference type="NCBI Taxonomy" id="1840588"/>
    <lineage>
        <taxon>Eukaryota</taxon>
        <taxon>Viridiplantae</taxon>
        <taxon>Streptophyta</taxon>
        <taxon>Embryophyta</taxon>
        <taxon>Tracheophyta</taxon>
        <taxon>Spermatophyta</taxon>
        <taxon>Magnoliopsida</taxon>
        <taxon>eudicotyledons</taxon>
        <taxon>Gunneridae</taxon>
        <taxon>Pentapetalae</taxon>
        <taxon>asterids</taxon>
        <taxon>Ericales</taxon>
        <taxon>Theaceae</taxon>
        <taxon>Camellia</taxon>
    </lineage>
</organism>
<name>A0ACC0IIG0_9ERIC</name>